<dbReference type="Pfam" id="PF13649">
    <property type="entry name" value="Methyltransf_25"/>
    <property type="match status" value="1"/>
</dbReference>
<dbReference type="InterPro" id="IPR029063">
    <property type="entry name" value="SAM-dependent_MTases_sf"/>
</dbReference>
<name>A0ABY5LB56_9SPHN</name>
<keyword evidence="1 6" id="KW-0489">Methyltransferase</keyword>
<dbReference type="InterPro" id="IPR026170">
    <property type="entry name" value="FAM173A/B"/>
</dbReference>
<dbReference type="InterPro" id="IPR041698">
    <property type="entry name" value="Methyltransf_25"/>
</dbReference>
<dbReference type="PANTHER" id="PTHR13610:SF11">
    <property type="entry name" value="METHYLTRANSFERASE DOMAIN-CONTAINING PROTEIN"/>
    <property type="match status" value="1"/>
</dbReference>
<feature type="compositionally biased region" description="Low complexity" evidence="4">
    <location>
        <begin position="228"/>
        <end position="237"/>
    </location>
</feature>
<keyword evidence="3" id="KW-0949">S-adenosyl-L-methionine</keyword>
<evidence type="ECO:0000313" key="7">
    <source>
        <dbReference type="Proteomes" id="UP001058533"/>
    </source>
</evidence>
<keyword evidence="7" id="KW-1185">Reference proteome</keyword>
<feature type="domain" description="Methyltransferase" evidence="5">
    <location>
        <begin position="38"/>
        <end position="119"/>
    </location>
</feature>
<keyword evidence="2" id="KW-0808">Transferase</keyword>
<evidence type="ECO:0000256" key="4">
    <source>
        <dbReference type="SAM" id="MobiDB-lite"/>
    </source>
</evidence>
<evidence type="ECO:0000313" key="6">
    <source>
        <dbReference type="EMBL" id="UUL83361.1"/>
    </source>
</evidence>
<accession>A0ABY5LB56</accession>
<dbReference type="GO" id="GO:0032259">
    <property type="term" value="P:methylation"/>
    <property type="evidence" value="ECO:0007669"/>
    <property type="project" value="UniProtKB-KW"/>
</dbReference>
<organism evidence="6 7">
    <name type="scientific">Sphingomonas qomolangmaensis</name>
    <dbReference type="NCBI Taxonomy" id="2918765"/>
    <lineage>
        <taxon>Bacteria</taxon>
        <taxon>Pseudomonadati</taxon>
        <taxon>Pseudomonadota</taxon>
        <taxon>Alphaproteobacteria</taxon>
        <taxon>Sphingomonadales</taxon>
        <taxon>Sphingomonadaceae</taxon>
        <taxon>Sphingomonas</taxon>
    </lineage>
</organism>
<dbReference type="SUPFAM" id="SSF53335">
    <property type="entry name" value="S-adenosyl-L-methionine-dependent methyltransferases"/>
    <property type="match status" value="1"/>
</dbReference>
<reference evidence="6" key="1">
    <citation type="submission" date="2022-07" db="EMBL/GenBank/DDBJ databases">
        <title>Sphingomonas sp. nov., a novel bacterium isolated from the north slope of the Mount Everest.</title>
        <authorList>
            <person name="Cui X."/>
            <person name="Liu Y."/>
        </authorList>
    </citation>
    <scope>NUCLEOTIDE SEQUENCE</scope>
    <source>
        <strain evidence="6">S5-59</strain>
    </source>
</reference>
<dbReference type="Gene3D" id="3.40.50.150">
    <property type="entry name" value="Vaccinia Virus protein VP39"/>
    <property type="match status" value="1"/>
</dbReference>
<sequence length="246" mass="26302">MAAPVAAQQDSVPYVPTPQAIVEGMLDLAEVGPADNLIDLGSGDGRIVIAAARRGASALGIDRSSPLVARARMLARGEELPGRTRFEQGDLFEARIRDASVVTLYLLPTVNVALRPKLVNELRPGTRIVSHAFDMAEWSPDGHRVVEERNLYLWIVPATVGGTWRLTMPGGRSGTLAFEQRFQRISGTLDGASIGRPTLRGTRVSFVAATPGGQRLYQGIVGDRSIEPDPAAPADAATGWQAVRSD</sequence>
<evidence type="ECO:0000256" key="2">
    <source>
        <dbReference type="ARBA" id="ARBA00022679"/>
    </source>
</evidence>
<dbReference type="PANTHER" id="PTHR13610">
    <property type="entry name" value="METHYLTRANSFERASE DOMAIN-CONTAINING PROTEIN"/>
    <property type="match status" value="1"/>
</dbReference>
<evidence type="ECO:0000256" key="3">
    <source>
        <dbReference type="ARBA" id="ARBA00022691"/>
    </source>
</evidence>
<dbReference type="EMBL" id="CP101740">
    <property type="protein sequence ID" value="UUL83361.1"/>
    <property type="molecule type" value="Genomic_DNA"/>
</dbReference>
<dbReference type="RefSeq" id="WP_256507202.1">
    <property type="nucleotide sequence ID" value="NZ_CP101740.1"/>
</dbReference>
<evidence type="ECO:0000256" key="1">
    <source>
        <dbReference type="ARBA" id="ARBA00022603"/>
    </source>
</evidence>
<dbReference type="Proteomes" id="UP001058533">
    <property type="component" value="Chromosome"/>
</dbReference>
<evidence type="ECO:0000259" key="5">
    <source>
        <dbReference type="Pfam" id="PF13649"/>
    </source>
</evidence>
<feature type="region of interest" description="Disordered" evidence="4">
    <location>
        <begin position="227"/>
        <end position="246"/>
    </location>
</feature>
<dbReference type="GO" id="GO:0008168">
    <property type="term" value="F:methyltransferase activity"/>
    <property type="evidence" value="ECO:0007669"/>
    <property type="project" value="UniProtKB-KW"/>
</dbReference>
<proteinExistence type="predicted"/>
<dbReference type="CDD" id="cd02440">
    <property type="entry name" value="AdoMet_MTases"/>
    <property type="match status" value="1"/>
</dbReference>
<protein>
    <submittedName>
        <fullName evidence="6">Methyltransferase domain-containing protein</fullName>
    </submittedName>
</protein>
<gene>
    <name evidence="6" type="ORF">NMP03_03770</name>
</gene>